<name>A0A1G5MMH4_AFIMA</name>
<dbReference type="Pfam" id="PF12146">
    <property type="entry name" value="Hydrolase_4"/>
    <property type="match status" value="1"/>
</dbReference>
<dbReference type="Proteomes" id="UP000199347">
    <property type="component" value="Unassembled WGS sequence"/>
</dbReference>
<dbReference type="EMBL" id="FMVW01000001">
    <property type="protein sequence ID" value="SCZ25739.1"/>
    <property type="molecule type" value="Genomic_DNA"/>
</dbReference>
<evidence type="ECO:0000313" key="3">
    <source>
        <dbReference type="Proteomes" id="UP000199347"/>
    </source>
</evidence>
<dbReference type="GO" id="GO:0052689">
    <property type="term" value="F:carboxylic ester hydrolase activity"/>
    <property type="evidence" value="ECO:0007669"/>
    <property type="project" value="TreeGrafter"/>
</dbReference>
<reference evidence="3" key="1">
    <citation type="submission" date="2016-10" db="EMBL/GenBank/DDBJ databases">
        <authorList>
            <person name="Varghese N."/>
            <person name="Submissions S."/>
        </authorList>
    </citation>
    <scope>NUCLEOTIDE SEQUENCE [LARGE SCALE GENOMIC DNA]</scope>
    <source>
        <strain evidence="3">DSM 2698</strain>
    </source>
</reference>
<dbReference type="PANTHER" id="PTHR43265:SF1">
    <property type="entry name" value="ESTERASE ESTD"/>
    <property type="match status" value="1"/>
</dbReference>
<dbReference type="AlphaFoldDB" id="A0A1G5MMH4"/>
<feature type="domain" description="Serine aminopeptidase S33" evidence="1">
    <location>
        <begin position="78"/>
        <end position="292"/>
    </location>
</feature>
<protein>
    <recommendedName>
        <fullName evidence="1">Serine aminopeptidase S33 domain-containing protein</fullName>
    </recommendedName>
</protein>
<dbReference type="STRING" id="1120955.SAMN03080610_00836"/>
<dbReference type="PANTHER" id="PTHR43265">
    <property type="entry name" value="ESTERASE ESTD"/>
    <property type="match status" value="1"/>
</dbReference>
<proteinExistence type="predicted"/>
<organism evidence="2 3">
    <name type="scientific">Afifella marina DSM 2698</name>
    <dbReference type="NCBI Taxonomy" id="1120955"/>
    <lineage>
        <taxon>Bacteria</taxon>
        <taxon>Pseudomonadati</taxon>
        <taxon>Pseudomonadota</taxon>
        <taxon>Alphaproteobacteria</taxon>
        <taxon>Hyphomicrobiales</taxon>
        <taxon>Afifellaceae</taxon>
        <taxon>Afifella</taxon>
    </lineage>
</organism>
<dbReference type="InterPro" id="IPR053145">
    <property type="entry name" value="AB_hydrolase_Est10"/>
</dbReference>
<dbReference type="InterPro" id="IPR022742">
    <property type="entry name" value="Hydrolase_4"/>
</dbReference>
<dbReference type="InterPro" id="IPR029058">
    <property type="entry name" value="AB_hydrolase_fold"/>
</dbReference>
<evidence type="ECO:0000259" key="1">
    <source>
        <dbReference type="Pfam" id="PF12146"/>
    </source>
</evidence>
<keyword evidence="3" id="KW-1185">Reference proteome</keyword>
<gene>
    <name evidence="2" type="ORF">SAMN03080610_00836</name>
</gene>
<accession>A0A1G5MMH4</accession>
<dbReference type="SUPFAM" id="SSF53474">
    <property type="entry name" value="alpha/beta-Hydrolases"/>
    <property type="match status" value="1"/>
</dbReference>
<sequence>MPRKCEALTGIRELLTSTMRLFSIFSLLFPAMAMAEPVHIPGPQGPLEAERTAVDAATDAVVIIPGSGPTDRDGNSPRMGVSTDAYKLLAEGLAERGIASLRIDKRGFYGSAEAIADPNDVTIEAYADDARNWVDYASSLAPCVWIAGHSEGGLVALVAAQEAPKNLCGLILLASSGRPIGDLMIEQFAANPANGPLMPEIRAIVTDLKAGRSRDPASLPPVLQPLFSAGVQRYMIDLFSYDPVTVAANWQGPVLIVQGDDDMQVRPRDADLLERAMPQAQRMDLAGGTHMLKASVKGDPFATYTDRTLPLHEELVPGIVRFLDEMSKPH</sequence>
<dbReference type="Gene3D" id="3.40.50.1820">
    <property type="entry name" value="alpha/beta hydrolase"/>
    <property type="match status" value="1"/>
</dbReference>
<evidence type="ECO:0000313" key="2">
    <source>
        <dbReference type="EMBL" id="SCZ25739.1"/>
    </source>
</evidence>